<gene>
    <name evidence="1" type="ORF">L596_017325</name>
</gene>
<proteinExistence type="predicted"/>
<reference evidence="1 2" key="2">
    <citation type="journal article" date="2019" name="G3 (Bethesda)">
        <title>Hybrid Assembly of the Genome of the Entomopathogenic Nematode Steinernema carpocapsae Identifies the X-Chromosome.</title>
        <authorList>
            <person name="Serra L."/>
            <person name="Macchietto M."/>
            <person name="Macias-Munoz A."/>
            <person name="McGill C.J."/>
            <person name="Rodriguez I.M."/>
            <person name="Rodriguez B."/>
            <person name="Murad R."/>
            <person name="Mortazavi A."/>
        </authorList>
    </citation>
    <scope>NUCLEOTIDE SEQUENCE [LARGE SCALE GENOMIC DNA]</scope>
    <source>
        <strain evidence="1 2">ALL</strain>
    </source>
</reference>
<evidence type="ECO:0008006" key="3">
    <source>
        <dbReference type="Google" id="ProtNLM"/>
    </source>
</evidence>
<dbReference type="AlphaFoldDB" id="A0A4V6A1U9"/>
<reference evidence="1 2" key="1">
    <citation type="journal article" date="2015" name="Genome Biol.">
        <title>Comparative genomics of Steinernema reveals deeply conserved gene regulatory networks.</title>
        <authorList>
            <person name="Dillman A.R."/>
            <person name="Macchietto M."/>
            <person name="Porter C.F."/>
            <person name="Rogers A."/>
            <person name="Williams B."/>
            <person name="Antoshechkin I."/>
            <person name="Lee M.M."/>
            <person name="Goodwin Z."/>
            <person name="Lu X."/>
            <person name="Lewis E.E."/>
            <person name="Goodrich-Blair H."/>
            <person name="Stock S.P."/>
            <person name="Adams B.J."/>
            <person name="Sternberg P.W."/>
            <person name="Mortazavi A."/>
        </authorList>
    </citation>
    <scope>NUCLEOTIDE SEQUENCE [LARGE SCALE GENOMIC DNA]</scope>
    <source>
        <strain evidence="1 2">ALL</strain>
    </source>
</reference>
<sequence>MYSTQQRFWTRTPFLLPRKFKYGIYTQSTSEKMVKIDVSDTESVEVLMTLTIKRIEIHSLSNEASEKVAIQPFDKSVCYFVDRKLWFAYKPELLHTDVNSVLVVEHKEEVLLIVLQRFYGILVDFERVERSLLPSIAQLAKQLEFNRLLSEIDIYLSERPGPHLQNEWSQHADSCCLYRVTNAIFDGLSKKQLLNFEKESGLTKLSTETMHMIISESFKKRPVSEI</sequence>
<name>A0A4V6A1U9_STECR</name>
<protein>
    <recommendedName>
        <fullName evidence="3">BTB domain-containing protein</fullName>
    </recommendedName>
</protein>
<dbReference type="EMBL" id="AZBU02000005">
    <property type="protein sequence ID" value="TKR76135.1"/>
    <property type="molecule type" value="Genomic_DNA"/>
</dbReference>
<keyword evidence="2" id="KW-1185">Reference proteome</keyword>
<accession>A0A4V6A1U9</accession>
<evidence type="ECO:0000313" key="1">
    <source>
        <dbReference type="EMBL" id="TKR76135.1"/>
    </source>
</evidence>
<evidence type="ECO:0000313" key="2">
    <source>
        <dbReference type="Proteomes" id="UP000298663"/>
    </source>
</evidence>
<dbReference type="Proteomes" id="UP000298663">
    <property type="component" value="Unassembled WGS sequence"/>
</dbReference>
<comment type="caution">
    <text evidence="1">The sequence shown here is derived from an EMBL/GenBank/DDBJ whole genome shotgun (WGS) entry which is preliminary data.</text>
</comment>
<organism evidence="1 2">
    <name type="scientific">Steinernema carpocapsae</name>
    <name type="common">Entomopathogenic nematode</name>
    <dbReference type="NCBI Taxonomy" id="34508"/>
    <lineage>
        <taxon>Eukaryota</taxon>
        <taxon>Metazoa</taxon>
        <taxon>Ecdysozoa</taxon>
        <taxon>Nematoda</taxon>
        <taxon>Chromadorea</taxon>
        <taxon>Rhabditida</taxon>
        <taxon>Tylenchina</taxon>
        <taxon>Panagrolaimomorpha</taxon>
        <taxon>Strongyloidoidea</taxon>
        <taxon>Steinernematidae</taxon>
        <taxon>Steinernema</taxon>
    </lineage>
</organism>